<evidence type="ECO:0000259" key="1">
    <source>
        <dbReference type="PROSITE" id="PS50013"/>
    </source>
</evidence>
<keyword evidence="3" id="KW-1185">Reference proteome</keyword>
<proteinExistence type="predicted"/>
<dbReference type="PANTHER" id="PTHR46148">
    <property type="entry name" value="CHROMO DOMAIN-CONTAINING PROTEIN"/>
    <property type="match status" value="1"/>
</dbReference>
<accession>A0A6D2J4E7</accession>
<dbReference type="Proteomes" id="UP000467841">
    <property type="component" value="Unassembled WGS sequence"/>
</dbReference>
<dbReference type="Pfam" id="PF24626">
    <property type="entry name" value="SH3_Tf2-1"/>
    <property type="match status" value="1"/>
</dbReference>
<dbReference type="PROSITE" id="PS50013">
    <property type="entry name" value="CHROMO_2"/>
    <property type="match status" value="1"/>
</dbReference>
<sequence>MRCWFRSGFELQRTQNIMQESANKHRRDLEFEVGDKVFLKLKPYRQQTVVKRLCPKLAARFFGPYTVVERVGKVAYKLDLPPGSQIHPVFHVSQLKKAIGNEHELEPLPAAVTDLRTVDLEPEEVLAKRFDPTGRVELLIKWKGQPDHESTWVHSATLFEQFPNDKLEDKLVFKGEGIDRIHQTYYHKRKKLPRVSLTEEEEVNSQTSN</sequence>
<organism evidence="2 3">
    <name type="scientific">Microthlaspi erraticum</name>
    <dbReference type="NCBI Taxonomy" id="1685480"/>
    <lineage>
        <taxon>Eukaryota</taxon>
        <taxon>Viridiplantae</taxon>
        <taxon>Streptophyta</taxon>
        <taxon>Embryophyta</taxon>
        <taxon>Tracheophyta</taxon>
        <taxon>Spermatophyta</taxon>
        <taxon>Magnoliopsida</taxon>
        <taxon>eudicotyledons</taxon>
        <taxon>Gunneridae</taxon>
        <taxon>Pentapetalae</taxon>
        <taxon>rosids</taxon>
        <taxon>malvids</taxon>
        <taxon>Brassicales</taxon>
        <taxon>Brassicaceae</taxon>
        <taxon>Coluteocarpeae</taxon>
        <taxon>Microthlaspi</taxon>
    </lineage>
</organism>
<evidence type="ECO:0000313" key="2">
    <source>
        <dbReference type="EMBL" id="CAA7032017.1"/>
    </source>
</evidence>
<dbReference type="EMBL" id="CACVBM020001116">
    <property type="protein sequence ID" value="CAA7032017.1"/>
    <property type="molecule type" value="Genomic_DNA"/>
</dbReference>
<dbReference type="InterPro" id="IPR023780">
    <property type="entry name" value="Chromo_domain"/>
</dbReference>
<protein>
    <recommendedName>
        <fullName evidence="1">Chromo domain-containing protein</fullName>
    </recommendedName>
</protein>
<dbReference type="Pfam" id="PF00385">
    <property type="entry name" value="Chromo"/>
    <property type="match status" value="1"/>
</dbReference>
<dbReference type="Gene3D" id="2.40.50.40">
    <property type="match status" value="1"/>
</dbReference>
<dbReference type="AlphaFoldDB" id="A0A6D2J4E7"/>
<dbReference type="SUPFAM" id="SSF54160">
    <property type="entry name" value="Chromo domain-like"/>
    <property type="match status" value="1"/>
</dbReference>
<name>A0A6D2J4E7_9BRAS</name>
<feature type="domain" description="Chromo" evidence="1">
    <location>
        <begin position="120"/>
        <end position="152"/>
    </location>
</feature>
<dbReference type="InterPro" id="IPR000953">
    <property type="entry name" value="Chromo/chromo_shadow_dom"/>
</dbReference>
<dbReference type="OrthoDB" id="532080at2759"/>
<reference evidence="2" key="1">
    <citation type="submission" date="2020-01" db="EMBL/GenBank/DDBJ databases">
        <authorList>
            <person name="Mishra B."/>
        </authorList>
    </citation>
    <scope>NUCLEOTIDE SEQUENCE [LARGE SCALE GENOMIC DNA]</scope>
</reference>
<dbReference type="InterPro" id="IPR056924">
    <property type="entry name" value="SH3_Tf2-1"/>
</dbReference>
<dbReference type="InterPro" id="IPR016197">
    <property type="entry name" value="Chromo-like_dom_sf"/>
</dbReference>
<dbReference type="SMART" id="SM00298">
    <property type="entry name" value="CHROMO"/>
    <property type="match status" value="1"/>
</dbReference>
<comment type="caution">
    <text evidence="2">The sequence shown here is derived from an EMBL/GenBank/DDBJ whole genome shotgun (WGS) entry which is preliminary data.</text>
</comment>
<gene>
    <name evidence="2" type="ORF">MERR_LOCUS19252</name>
</gene>
<dbReference type="PANTHER" id="PTHR46148:SF52">
    <property type="entry name" value="OS04G0603800 PROTEIN"/>
    <property type="match status" value="1"/>
</dbReference>
<evidence type="ECO:0000313" key="3">
    <source>
        <dbReference type="Proteomes" id="UP000467841"/>
    </source>
</evidence>